<protein>
    <submittedName>
        <fullName evidence="2">Uncharacterized protein</fullName>
    </submittedName>
</protein>
<organism evidence="2 3">
    <name type="scientific">Oryzias sinensis</name>
    <name type="common">Chinese medaka</name>
    <dbReference type="NCBI Taxonomy" id="183150"/>
    <lineage>
        <taxon>Eukaryota</taxon>
        <taxon>Metazoa</taxon>
        <taxon>Chordata</taxon>
        <taxon>Craniata</taxon>
        <taxon>Vertebrata</taxon>
        <taxon>Euteleostomi</taxon>
        <taxon>Actinopterygii</taxon>
        <taxon>Neopterygii</taxon>
        <taxon>Teleostei</taxon>
        <taxon>Neoteleostei</taxon>
        <taxon>Acanthomorphata</taxon>
        <taxon>Ovalentaria</taxon>
        <taxon>Atherinomorphae</taxon>
        <taxon>Beloniformes</taxon>
        <taxon>Adrianichthyidae</taxon>
        <taxon>Oryziinae</taxon>
        <taxon>Oryzias</taxon>
    </lineage>
</organism>
<dbReference type="Proteomes" id="UP000694383">
    <property type="component" value="Unplaced"/>
</dbReference>
<keyword evidence="3" id="KW-1185">Reference proteome</keyword>
<dbReference type="AlphaFoldDB" id="A0A8C7ZP12"/>
<reference evidence="2" key="2">
    <citation type="submission" date="2025-09" db="UniProtKB">
        <authorList>
            <consortium name="Ensembl"/>
        </authorList>
    </citation>
    <scope>IDENTIFICATION</scope>
</reference>
<evidence type="ECO:0000256" key="1">
    <source>
        <dbReference type="SAM" id="MobiDB-lite"/>
    </source>
</evidence>
<sequence>MAGSFSQALEELLNPEPTFIDPEDHDVQESTRARVIHRPNDEEEKDEDEQHATSAKIKYQFGKV</sequence>
<evidence type="ECO:0000313" key="3">
    <source>
        <dbReference type="Proteomes" id="UP000694383"/>
    </source>
</evidence>
<dbReference type="GeneTree" id="ENSGT00940000178376"/>
<reference evidence="2" key="1">
    <citation type="submission" date="2025-08" db="UniProtKB">
        <authorList>
            <consortium name="Ensembl"/>
        </authorList>
    </citation>
    <scope>IDENTIFICATION</scope>
</reference>
<feature type="region of interest" description="Disordered" evidence="1">
    <location>
        <begin position="1"/>
        <end position="64"/>
    </location>
</feature>
<evidence type="ECO:0000313" key="2">
    <source>
        <dbReference type="Ensembl" id="ENSOSIP00000044736.1"/>
    </source>
</evidence>
<accession>A0A8C7ZP12</accession>
<proteinExistence type="predicted"/>
<name>A0A8C7ZP12_9TELE</name>
<dbReference type="Ensembl" id="ENSOSIT00000047063.1">
    <property type="protein sequence ID" value="ENSOSIP00000044736.1"/>
    <property type="gene ID" value="ENSOSIG00000021378.1"/>
</dbReference>